<dbReference type="InterPro" id="IPR012337">
    <property type="entry name" value="RNaseH-like_sf"/>
</dbReference>
<organism evidence="14 15">
    <name type="scientific">Paxillus rubicundulus Ve08.2h10</name>
    <dbReference type="NCBI Taxonomy" id="930991"/>
    <lineage>
        <taxon>Eukaryota</taxon>
        <taxon>Fungi</taxon>
        <taxon>Dikarya</taxon>
        <taxon>Basidiomycota</taxon>
        <taxon>Agaricomycotina</taxon>
        <taxon>Agaricomycetes</taxon>
        <taxon>Agaricomycetidae</taxon>
        <taxon>Boletales</taxon>
        <taxon>Paxilineae</taxon>
        <taxon>Paxillaceae</taxon>
        <taxon>Paxillus</taxon>
    </lineage>
</organism>
<dbReference type="SUPFAM" id="SSF53098">
    <property type="entry name" value="Ribonuclease H-like"/>
    <property type="match status" value="1"/>
</dbReference>
<evidence type="ECO:0000256" key="4">
    <source>
        <dbReference type="ARBA" id="ARBA00005300"/>
    </source>
</evidence>
<gene>
    <name evidence="14" type="ORF">PAXRUDRAFT_16935</name>
</gene>
<keyword evidence="7" id="KW-0540">Nuclease</keyword>
<accession>A0A0D0D408</accession>
<evidence type="ECO:0000256" key="3">
    <source>
        <dbReference type="ARBA" id="ARBA00004065"/>
    </source>
</evidence>
<dbReference type="InterPro" id="IPR037056">
    <property type="entry name" value="RNase_H1_N_sf"/>
</dbReference>
<dbReference type="OrthoDB" id="245563at2759"/>
<feature type="compositionally biased region" description="Polar residues" evidence="12">
    <location>
        <begin position="301"/>
        <end position="321"/>
    </location>
</feature>
<name>A0A0D0D408_9AGAM</name>
<dbReference type="AlphaFoldDB" id="A0A0D0D408"/>
<evidence type="ECO:0000256" key="7">
    <source>
        <dbReference type="ARBA" id="ARBA00022722"/>
    </source>
</evidence>
<evidence type="ECO:0000256" key="11">
    <source>
        <dbReference type="ARBA" id="ARBA00022842"/>
    </source>
</evidence>
<dbReference type="InterPro" id="IPR050092">
    <property type="entry name" value="RNase_H"/>
</dbReference>
<dbReference type="GO" id="GO:0003676">
    <property type="term" value="F:nucleic acid binding"/>
    <property type="evidence" value="ECO:0007669"/>
    <property type="project" value="InterPro"/>
</dbReference>
<comment type="similarity">
    <text evidence="4">Belongs to the RNase H family.</text>
</comment>
<keyword evidence="9" id="KW-0255">Endonuclease</keyword>
<dbReference type="STRING" id="930991.A0A0D0D408"/>
<dbReference type="InterPro" id="IPR002156">
    <property type="entry name" value="RNaseH_domain"/>
</dbReference>
<evidence type="ECO:0000256" key="2">
    <source>
        <dbReference type="ARBA" id="ARBA00001946"/>
    </source>
</evidence>
<dbReference type="InterPro" id="IPR036397">
    <property type="entry name" value="RNaseH_sf"/>
</dbReference>
<feature type="region of interest" description="Disordered" evidence="12">
    <location>
        <begin position="286"/>
        <end position="329"/>
    </location>
</feature>
<dbReference type="Pfam" id="PF00075">
    <property type="entry name" value="RNase_H"/>
    <property type="match status" value="1"/>
</dbReference>
<evidence type="ECO:0000256" key="8">
    <source>
        <dbReference type="ARBA" id="ARBA00022723"/>
    </source>
</evidence>
<dbReference type="HOGENOM" id="CLU_030894_0_3_1"/>
<keyword evidence="8" id="KW-0479">Metal-binding</keyword>
<dbReference type="InterPro" id="IPR011320">
    <property type="entry name" value="RNase_H1_N"/>
</dbReference>
<dbReference type="InterPro" id="IPR009027">
    <property type="entry name" value="Ribosomal_bL9/RNase_H1_N"/>
</dbReference>
<dbReference type="Proteomes" id="UP000054538">
    <property type="component" value="Unassembled WGS sequence"/>
</dbReference>
<sequence length="427" mass="46092">MPKASKYAYYAVRKGRVPGIYMTWSVEDDCDAQVNGFAGAVYKKLHTEAEAREFIGAKPTVASTSGFVDAPPIPSMSLSDGASDPKMVVKAVETVRSTAKDEMDCDIVYCDGSCKGNGQPGSVAGIGVWWGHGDPRNIAERCPGGQTNNRAELIAIVRILETAPPLKRRLLIKTDSKYSIQCVSSWIFKWMSNGFLTADGKPVKNRALIKYLAALLHARRTMSQTVEFKHVRGHVGIEGNEAADQLANVGETKSVLPERDWEKLEAEVLQNIKLAKFRLAKTVDGDPKAYADGSSDDTLTDKNIGSTKASQQRPKLSSRSGKMTEYPPSASFVSTTPVILTNIPPPKAIPTVTNVAVLNDKNPGVGRYKLPSGGSSVSASVRKPVPKLPPPKPTAFTKEDLEAYASCLLDDDESVNLGEGGIFNSEF</sequence>
<feature type="region of interest" description="Disordered" evidence="12">
    <location>
        <begin position="367"/>
        <end position="394"/>
    </location>
</feature>
<proteinExistence type="inferred from homology"/>
<dbReference type="Gene3D" id="3.30.420.10">
    <property type="entry name" value="Ribonuclease H-like superfamily/Ribonuclease H"/>
    <property type="match status" value="1"/>
</dbReference>
<keyword evidence="10" id="KW-0378">Hydrolase</keyword>
<protein>
    <recommendedName>
        <fullName evidence="6">Ribonuclease H</fullName>
        <ecNumber evidence="5">3.1.26.4</ecNumber>
    </recommendedName>
</protein>
<reference evidence="15" key="2">
    <citation type="submission" date="2015-01" db="EMBL/GenBank/DDBJ databases">
        <title>Evolutionary Origins and Diversification of the Mycorrhizal Mutualists.</title>
        <authorList>
            <consortium name="DOE Joint Genome Institute"/>
            <consortium name="Mycorrhizal Genomics Consortium"/>
            <person name="Kohler A."/>
            <person name="Kuo A."/>
            <person name="Nagy L.G."/>
            <person name="Floudas D."/>
            <person name="Copeland A."/>
            <person name="Barry K.W."/>
            <person name="Cichocki N."/>
            <person name="Veneault-Fourrey C."/>
            <person name="LaButti K."/>
            <person name="Lindquist E.A."/>
            <person name="Lipzen A."/>
            <person name="Lundell T."/>
            <person name="Morin E."/>
            <person name="Murat C."/>
            <person name="Riley R."/>
            <person name="Ohm R."/>
            <person name="Sun H."/>
            <person name="Tunlid A."/>
            <person name="Henrissat B."/>
            <person name="Grigoriev I.V."/>
            <person name="Hibbett D.S."/>
            <person name="Martin F."/>
        </authorList>
    </citation>
    <scope>NUCLEOTIDE SEQUENCE [LARGE SCALE GENOMIC DNA]</scope>
    <source>
        <strain evidence="15">Ve08.2h10</strain>
    </source>
</reference>
<dbReference type="PANTHER" id="PTHR10642:SF26">
    <property type="entry name" value="RIBONUCLEASE H1"/>
    <property type="match status" value="1"/>
</dbReference>
<dbReference type="EC" id="3.1.26.4" evidence="5"/>
<comment type="function">
    <text evidence="3">Endonuclease that specifically degrades the RNA of RNA-DNA hybrids.</text>
</comment>
<evidence type="ECO:0000256" key="5">
    <source>
        <dbReference type="ARBA" id="ARBA00012180"/>
    </source>
</evidence>
<dbReference type="InParanoid" id="A0A0D0D408"/>
<dbReference type="FunCoup" id="A0A0D0D408">
    <property type="interactions" value="60"/>
</dbReference>
<dbReference type="SUPFAM" id="SSF55658">
    <property type="entry name" value="L9 N-domain-like"/>
    <property type="match status" value="1"/>
</dbReference>
<evidence type="ECO:0000313" key="14">
    <source>
        <dbReference type="EMBL" id="KIK78316.1"/>
    </source>
</evidence>
<keyword evidence="11" id="KW-0460">Magnesium</keyword>
<evidence type="ECO:0000256" key="1">
    <source>
        <dbReference type="ARBA" id="ARBA00000077"/>
    </source>
</evidence>
<evidence type="ECO:0000256" key="12">
    <source>
        <dbReference type="SAM" id="MobiDB-lite"/>
    </source>
</evidence>
<dbReference type="GO" id="GO:0004523">
    <property type="term" value="F:RNA-DNA hybrid ribonuclease activity"/>
    <property type="evidence" value="ECO:0007669"/>
    <property type="project" value="UniProtKB-EC"/>
</dbReference>
<dbReference type="CDD" id="cd09280">
    <property type="entry name" value="RNase_HI_eukaryote_like"/>
    <property type="match status" value="1"/>
</dbReference>
<evidence type="ECO:0000313" key="15">
    <source>
        <dbReference type="Proteomes" id="UP000054538"/>
    </source>
</evidence>
<dbReference type="Pfam" id="PF01693">
    <property type="entry name" value="Cauli_VI"/>
    <property type="match status" value="1"/>
</dbReference>
<evidence type="ECO:0000259" key="13">
    <source>
        <dbReference type="PROSITE" id="PS50879"/>
    </source>
</evidence>
<dbReference type="FunFam" id="3.40.970.10:FF:000002">
    <property type="entry name" value="Ribonuclease H"/>
    <property type="match status" value="1"/>
</dbReference>
<comment type="catalytic activity">
    <reaction evidence="1">
        <text>Endonucleolytic cleavage to 5'-phosphomonoester.</text>
        <dbReference type="EC" id="3.1.26.4"/>
    </reaction>
</comment>
<evidence type="ECO:0000256" key="10">
    <source>
        <dbReference type="ARBA" id="ARBA00022801"/>
    </source>
</evidence>
<evidence type="ECO:0000256" key="6">
    <source>
        <dbReference type="ARBA" id="ARBA00017721"/>
    </source>
</evidence>
<evidence type="ECO:0000256" key="9">
    <source>
        <dbReference type="ARBA" id="ARBA00022759"/>
    </source>
</evidence>
<dbReference type="GO" id="GO:0043137">
    <property type="term" value="P:DNA replication, removal of RNA primer"/>
    <property type="evidence" value="ECO:0007669"/>
    <property type="project" value="TreeGrafter"/>
</dbReference>
<dbReference type="PANTHER" id="PTHR10642">
    <property type="entry name" value="RIBONUCLEASE H1"/>
    <property type="match status" value="1"/>
</dbReference>
<keyword evidence="15" id="KW-1185">Reference proteome</keyword>
<dbReference type="PROSITE" id="PS50879">
    <property type="entry name" value="RNASE_H_1"/>
    <property type="match status" value="1"/>
</dbReference>
<dbReference type="Gene3D" id="3.40.970.10">
    <property type="entry name" value="Ribonuclease H1, N-terminal domain"/>
    <property type="match status" value="1"/>
</dbReference>
<feature type="domain" description="RNase H type-1" evidence="13">
    <location>
        <begin position="102"/>
        <end position="252"/>
    </location>
</feature>
<dbReference type="EMBL" id="KN826631">
    <property type="protein sequence ID" value="KIK78316.1"/>
    <property type="molecule type" value="Genomic_DNA"/>
</dbReference>
<dbReference type="GO" id="GO:0046872">
    <property type="term" value="F:metal ion binding"/>
    <property type="evidence" value="ECO:0007669"/>
    <property type="project" value="UniProtKB-KW"/>
</dbReference>
<reference evidence="14 15" key="1">
    <citation type="submission" date="2014-04" db="EMBL/GenBank/DDBJ databases">
        <authorList>
            <consortium name="DOE Joint Genome Institute"/>
            <person name="Kuo A."/>
            <person name="Kohler A."/>
            <person name="Jargeat P."/>
            <person name="Nagy L.G."/>
            <person name="Floudas D."/>
            <person name="Copeland A."/>
            <person name="Barry K.W."/>
            <person name="Cichocki N."/>
            <person name="Veneault-Fourrey C."/>
            <person name="LaButti K."/>
            <person name="Lindquist E.A."/>
            <person name="Lipzen A."/>
            <person name="Lundell T."/>
            <person name="Morin E."/>
            <person name="Murat C."/>
            <person name="Sun H."/>
            <person name="Tunlid A."/>
            <person name="Henrissat B."/>
            <person name="Grigoriev I.V."/>
            <person name="Hibbett D.S."/>
            <person name="Martin F."/>
            <person name="Nordberg H.P."/>
            <person name="Cantor M.N."/>
            <person name="Hua S.X."/>
        </authorList>
    </citation>
    <scope>NUCLEOTIDE SEQUENCE [LARGE SCALE GENOMIC DNA]</scope>
    <source>
        <strain evidence="14 15">Ve08.2h10</strain>
    </source>
</reference>
<comment type="cofactor">
    <cofactor evidence="2">
        <name>Mg(2+)</name>
        <dbReference type="ChEBI" id="CHEBI:18420"/>
    </cofactor>
</comment>